<dbReference type="InterPro" id="IPR004291">
    <property type="entry name" value="Transposase_IS66_central"/>
</dbReference>
<protein>
    <submittedName>
        <fullName evidence="2">Transposase</fullName>
    </submittedName>
</protein>
<dbReference type="Proteomes" id="UP000469870">
    <property type="component" value="Unassembled WGS sequence"/>
</dbReference>
<accession>A0A844BTI0</accession>
<organism evidence="2 3">
    <name type="scientific">Fundicoccus ignavus</name>
    <dbReference type="NCBI Taxonomy" id="2664442"/>
    <lineage>
        <taxon>Bacteria</taxon>
        <taxon>Bacillati</taxon>
        <taxon>Bacillota</taxon>
        <taxon>Bacilli</taxon>
        <taxon>Lactobacillales</taxon>
        <taxon>Aerococcaceae</taxon>
        <taxon>Fundicoccus</taxon>
    </lineage>
</organism>
<dbReference type="AlphaFoldDB" id="A0A844BTI0"/>
<sequence length="61" mass="6562">MNYLEDEECKLSNNLAERSIRPFVVGDYSAVSGLPISISSPPVQGASPLLVLLLCIVTLEV</sequence>
<name>A0A844BTI0_9LACT</name>
<evidence type="ECO:0000259" key="1">
    <source>
        <dbReference type="Pfam" id="PF03050"/>
    </source>
</evidence>
<reference evidence="2 3" key="1">
    <citation type="submission" date="2019-11" db="EMBL/GenBank/DDBJ databases">
        <title>Characterisation of Fundicoccus ignavus gen. nov. sp. nov., a novel genus of the family Aerococcaceae isolated from bulk tank milk.</title>
        <authorList>
            <person name="Siebert A."/>
            <person name="Huptas C."/>
            <person name="Wenning M."/>
            <person name="Scherer S."/>
            <person name="Doll E.V."/>
        </authorList>
    </citation>
    <scope>NUCLEOTIDE SEQUENCE [LARGE SCALE GENOMIC DNA]</scope>
    <source>
        <strain evidence="2 3">DSM 109653</strain>
    </source>
</reference>
<feature type="domain" description="Transposase IS66 central" evidence="1">
    <location>
        <begin position="1"/>
        <end position="26"/>
    </location>
</feature>
<dbReference type="Pfam" id="PF03050">
    <property type="entry name" value="DDE_Tnp_IS66"/>
    <property type="match status" value="1"/>
</dbReference>
<gene>
    <name evidence="2" type="ORF">GIY11_02195</name>
</gene>
<comment type="caution">
    <text evidence="2">The sequence shown here is derived from an EMBL/GenBank/DDBJ whole genome shotgun (WGS) entry which is preliminary data.</text>
</comment>
<proteinExistence type="predicted"/>
<evidence type="ECO:0000313" key="2">
    <source>
        <dbReference type="EMBL" id="MRI80839.1"/>
    </source>
</evidence>
<evidence type="ECO:0000313" key="3">
    <source>
        <dbReference type="Proteomes" id="UP000469870"/>
    </source>
</evidence>
<dbReference type="EMBL" id="WJQR01000002">
    <property type="protein sequence ID" value="MRI80839.1"/>
    <property type="molecule type" value="Genomic_DNA"/>
</dbReference>